<keyword evidence="2" id="KW-1185">Reference proteome</keyword>
<reference evidence="1 2" key="1">
    <citation type="journal article" date="2018" name="Arch. Microbiol.">
        <title>New insights into the metabolic potential of the phototrophic purple bacterium Rhodopila globiformis DSM 161(T) from its draft genome sequence and evidence for a vanadium-dependent nitrogenase.</title>
        <authorList>
            <person name="Imhoff J.F."/>
            <person name="Rahn T."/>
            <person name="Kunzel S."/>
            <person name="Neulinger S.C."/>
        </authorList>
    </citation>
    <scope>NUCLEOTIDE SEQUENCE [LARGE SCALE GENOMIC DNA]</scope>
    <source>
        <strain evidence="1 2">DSM 16996</strain>
    </source>
</reference>
<dbReference type="EMBL" id="NHSJ01000085">
    <property type="protein sequence ID" value="PPQ30004.1"/>
    <property type="molecule type" value="Genomic_DNA"/>
</dbReference>
<evidence type="ECO:0000313" key="1">
    <source>
        <dbReference type="EMBL" id="PPQ30004.1"/>
    </source>
</evidence>
<proteinExistence type="predicted"/>
<gene>
    <name evidence="1" type="ORF">CCR94_13645</name>
</gene>
<evidence type="ECO:0000313" key="2">
    <source>
        <dbReference type="Proteomes" id="UP000239089"/>
    </source>
</evidence>
<sequence>MGPLFRHDFARSGCGARPKQRQNRDVHFPARGAELVAVRRVMSLMTDTVEIGARISVNLPARYVAALDAWRNNQPDAPDRPEALRRLTAMALDALGGSDTIALGELNASNDK</sequence>
<dbReference type="AlphaFoldDB" id="A0A2S6N5W2"/>
<dbReference type="Proteomes" id="UP000239089">
    <property type="component" value="Unassembled WGS sequence"/>
</dbReference>
<name>A0A2S6N5W2_9HYPH</name>
<comment type="caution">
    <text evidence="1">The sequence shown here is derived from an EMBL/GenBank/DDBJ whole genome shotgun (WGS) entry which is preliminary data.</text>
</comment>
<protein>
    <submittedName>
        <fullName evidence="1">Uncharacterized protein</fullName>
    </submittedName>
</protein>
<organism evidence="1 2">
    <name type="scientific">Rhodoblastus sphagnicola</name>
    <dbReference type="NCBI Taxonomy" id="333368"/>
    <lineage>
        <taxon>Bacteria</taxon>
        <taxon>Pseudomonadati</taxon>
        <taxon>Pseudomonadota</taxon>
        <taxon>Alphaproteobacteria</taxon>
        <taxon>Hyphomicrobiales</taxon>
        <taxon>Rhodoblastaceae</taxon>
        <taxon>Rhodoblastus</taxon>
    </lineage>
</organism>
<accession>A0A2S6N5W2</accession>